<proteinExistence type="predicted"/>
<dbReference type="Proteomes" id="UP000233343">
    <property type="component" value="Unassembled WGS sequence"/>
</dbReference>
<dbReference type="InterPro" id="IPR024674">
    <property type="entry name" value="HpaB/PvcC/4-BUDH_N"/>
</dbReference>
<dbReference type="Gene3D" id="1.20.140.10">
    <property type="entry name" value="Butyryl-CoA Dehydrogenase, subunit A, domain 3"/>
    <property type="match status" value="1"/>
</dbReference>
<dbReference type="EMBL" id="PISD01000033">
    <property type="protein sequence ID" value="PKG28086.1"/>
    <property type="molecule type" value="Genomic_DNA"/>
</dbReference>
<dbReference type="Pfam" id="PF11794">
    <property type="entry name" value="HpaB_N"/>
    <property type="match status" value="1"/>
</dbReference>
<dbReference type="GO" id="GO:0016627">
    <property type="term" value="F:oxidoreductase activity, acting on the CH-CH group of donors"/>
    <property type="evidence" value="ECO:0007669"/>
    <property type="project" value="InterPro"/>
</dbReference>
<evidence type="ECO:0000256" key="2">
    <source>
        <dbReference type="ARBA" id="ARBA00022827"/>
    </source>
</evidence>
<dbReference type="PANTHER" id="PTHR36117">
    <property type="entry name" value="4-HYDROXYPHENYLACETATE 3-MONOOXYGENASE-RELATED"/>
    <property type="match status" value="1"/>
</dbReference>
<feature type="binding site" evidence="4">
    <location>
        <begin position="145"/>
        <end position="148"/>
    </location>
    <ligand>
        <name>FAD</name>
        <dbReference type="ChEBI" id="CHEBI:57692"/>
    </ligand>
</feature>
<dbReference type="Pfam" id="PF03241">
    <property type="entry name" value="HpaB"/>
    <property type="match status" value="1"/>
</dbReference>
<keyword evidence="3" id="KW-0560">Oxidoreductase</keyword>
<evidence type="ECO:0000313" key="7">
    <source>
        <dbReference type="EMBL" id="PKG28086.1"/>
    </source>
</evidence>
<accession>A0A2N0ZF04</accession>
<dbReference type="RefSeq" id="WP_066194786.1">
    <property type="nucleotide sequence ID" value="NZ_JAMAUX010000001.1"/>
</dbReference>
<evidence type="ECO:0000256" key="4">
    <source>
        <dbReference type="PIRSR" id="PIRSR000331-2"/>
    </source>
</evidence>
<evidence type="ECO:0000259" key="6">
    <source>
        <dbReference type="Pfam" id="PF11794"/>
    </source>
</evidence>
<evidence type="ECO:0000256" key="1">
    <source>
        <dbReference type="ARBA" id="ARBA00022630"/>
    </source>
</evidence>
<dbReference type="InterPro" id="IPR004925">
    <property type="entry name" value="HpaB/PvcC/4-BUDH"/>
</dbReference>
<dbReference type="SUPFAM" id="SSF47203">
    <property type="entry name" value="Acyl-CoA dehydrogenase C-terminal domain-like"/>
    <property type="match status" value="1"/>
</dbReference>
<evidence type="ECO:0000256" key="3">
    <source>
        <dbReference type="ARBA" id="ARBA00023002"/>
    </source>
</evidence>
<organism evidence="7 8">
    <name type="scientific">Cytobacillus horneckiae</name>
    <dbReference type="NCBI Taxonomy" id="549687"/>
    <lineage>
        <taxon>Bacteria</taxon>
        <taxon>Bacillati</taxon>
        <taxon>Bacillota</taxon>
        <taxon>Bacilli</taxon>
        <taxon>Bacillales</taxon>
        <taxon>Bacillaceae</taxon>
        <taxon>Cytobacillus</taxon>
    </lineage>
</organism>
<gene>
    <name evidence="7" type="ORF">CWS20_15930</name>
</gene>
<dbReference type="InterPro" id="IPR009100">
    <property type="entry name" value="AcylCoA_DH/oxidase_NM_dom_sf"/>
</dbReference>
<dbReference type="InterPro" id="IPR036250">
    <property type="entry name" value="AcylCo_DH-like_C"/>
</dbReference>
<keyword evidence="1" id="KW-0285">Flavoprotein</keyword>
<dbReference type="Gene3D" id="2.40.110.10">
    <property type="entry name" value="Butyryl-CoA Dehydrogenase, subunit A, domain 2"/>
    <property type="match status" value="1"/>
</dbReference>
<evidence type="ECO:0000313" key="8">
    <source>
        <dbReference type="Proteomes" id="UP000233343"/>
    </source>
</evidence>
<dbReference type="SUPFAM" id="SSF56645">
    <property type="entry name" value="Acyl-CoA dehydrogenase NM domain-like"/>
    <property type="match status" value="1"/>
</dbReference>
<keyword evidence="8" id="KW-1185">Reference proteome</keyword>
<evidence type="ECO:0000259" key="5">
    <source>
        <dbReference type="Pfam" id="PF03241"/>
    </source>
</evidence>
<dbReference type="AlphaFoldDB" id="A0A2N0ZF04"/>
<sequence length="471" mass="54036">MFINSLKDNRTIWLNGENIDITTNEHFKGTLETISHLYKMFDDPNQQSKIGYLNDDKQWVHSAFLIPHSYDELIKRKIAFETWARATDGIMSRLPDYARSRLTGWYANRDSYCQYDSSFPEKLAAYYEQARDEHRFISIVQRDPQINRSDREKKNTDELGLLTITQKTKDGVYVNGAKMIGTAAPYSHDLIIYPLSKLEDKTKQLAHMLIVPTDSPGLHMVCRESFAISEKESADHPLSAKFDEMDAVLIFDDVFIPWERVLLHDNPNGLAQIKADPISSGLAYHQAIIRLLAKLEFSTAIANEIAEVIGASDYLHVQEKLGELIMQIETIRALIIAAEREGRFNGKVYVPNFNYIQTARTLGSKYYPRALEILQLIGAGGFIQLPSSIKDFSSPLKDLMNKYYKGKNTNAEKRTKLFKLAWDLIGSPLGSRHELYERFYAGDPMLHTANQFHQYDKTKFKKIISPYLENN</sequence>
<feature type="domain" description="HpaB/PvcC/4-BUDH N-terminal" evidence="6">
    <location>
        <begin position="2"/>
        <end position="263"/>
    </location>
</feature>
<dbReference type="PANTHER" id="PTHR36117:SF3">
    <property type="entry name" value="4-HYDROXYPHENYLACETATE 3-MONOOXYGENASE-RELATED"/>
    <property type="match status" value="1"/>
</dbReference>
<feature type="domain" description="HpaB/PvcC/4-BUDH C-terminal" evidence="5">
    <location>
        <begin position="284"/>
        <end position="465"/>
    </location>
</feature>
<name>A0A2N0ZF04_9BACI</name>
<reference evidence="7 8" key="1">
    <citation type="journal article" date="2010" name="Int. J. Syst. Evol. Microbiol.">
        <title>Bacillus horneckiae sp. nov., isolated from a spacecraft-assembly clean room.</title>
        <authorList>
            <person name="Vaishampayan P."/>
            <person name="Probst A."/>
            <person name="Krishnamurthi S."/>
            <person name="Ghosh S."/>
            <person name="Osman S."/>
            <person name="McDowall A."/>
            <person name="Ruckmani A."/>
            <person name="Mayilraj S."/>
            <person name="Venkateswaran K."/>
        </authorList>
    </citation>
    <scope>NUCLEOTIDE SEQUENCE [LARGE SCALE GENOMIC DNA]</scope>
    <source>
        <strain evidence="8">1PO1SC</strain>
    </source>
</reference>
<dbReference type="InterPro" id="IPR046373">
    <property type="entry name" value="Acyl-CoA_Oxase/DH_mid-dom_sf"/>
</dbReference>
<feature type="binding site" evidence="4">
    <location>
        <position position="182"/>
    </location>
    <ligand>
        <name>FAD</name>
        <dbReference type="ChEBI" id="CHEBI:57692"/>
    </ligand>
</feature>
<comment type="caution">
    <text evidence="7">The sequence shown here is derived from an EMBL/GenBank/DDBJ whole genome shotgun (WGS) entry which is preliminary data.</text>
</comment>
<dbReference type="PIRSF" id="PIRSF000331">
    <property type="entry name" value="HpaA_HpaB"/>
    <property type="match status" value="1"/>
</dbReference>
<protein>
    <submittedName>
        <fullName evidence="7">4-hydroxyphenylacetate 3-hydroxylase</fullName>
    </submittedName>
</protein>
<keyword evidence="2 4" id="KW-0274">FAD</keyword>
<dbReference type="InterPro" id="IPR024719">
    <property type="entry name" value="HpaB/PvcC/4-BUDH_C"/>
</dbReference>
<dbReference type="Gene3D" id="1.10.3140.10">
    <property type="entry name" value="4-hydroxybutyryl-coa dehydratase, domain 1"/>
    <property type="match status" value="1"/>
</dbReference>